<evidence type="ECO:0000313" key="6">
    <source>
        <dbReference type="Proteomes" id="UP000008810"/>
    </source>
</evidence>
<dbReference type="RefSeq" id="XP_014751639.1">
    <property type="nucleotide sequence ID" value="XM_014896153.2"/>
</dbReference>
<feature type="compositionally biased region" description="Acidic residues" evidence="1">
    <location>
        <begin position="648"/>
        <end position="657"/>
    </location>
</feature>
<feature type="compositionally biased region" description="Polar residues" evidence="1">
    <location>
        <begin position="327"/>
        <end position="343"/>
    </location>
</feature>
<name>A0A0Q3E9D2_BRADI</name>
<dbReference type="InterPro" id="IPR004252">
    <property type="entry name" value="Probable_transposase_24"/>
</dbReference>
<dbReference type="EMBL" id="CM000884">
    <property type="protein sequence ID" value="KQJ84494.1"/>
    <property type="molecule type" value="Genomic_DNA"/>
</dbReference>
<dbReference type="EnsemblPlants" id="KQJ84494">
    <property type="protein sequence ID" value="KQJ84494"/>
    <property type="gene ID" value="BRADI_5g21215v3"/>
</dbReference>
<dbReference type="InterPro" id="IPR057025">
    <property type="entry name" value="Znr_FGT1_2"/>
</dbReference>
<reference evidence="5" key="3">
    <citation type="submission" date="2018-08" db="UniProtKB">
        <authorList>
            <consortium name="EnsemblPlants"/>
        </authorList>
    </citation>
    <scope>IDENTIFICATION</scope>
    <source>
        <strain evidence="5">cv. Bd21</strain>
    </source>
</reference>
<dbReference type="AlphaFoldDB" id="A0A0Q3E9D2"/>
<dbReference type="ExpressionAtlas" id="A0A0Q3E9D2">
    <property type="expression patterns" value="baseline and differential"/>
</dbReference>
<feature type="region of interest" description="Disordered" evidence="1">
    <location>
        <begin position="149"/>
        <end position="265"/>
    </location>
</feature>
<keyword evidence="6" id="KW-1185">Reference proteome</keyword>
<feature type="compositionally biased region" description="Polar residues" evidence="1">
    <location>
        <begin position="149"/>
        <end position="172"/>
    </location>
</feature>
<dbReference type="Gramene" id="KQJ84494">
    <property type="protein sequence ID" value="KQJ84494"/>
    <property type="gene ID" value="BRADI_5g21215v3"/>
</dbReference>
<evidence type="ECO:0000313" key="4">
    <source>
        <dbReference type="EMBL" id="KQJ84494.1"/>
    </source>
</evidence>
<reference evidence="4" key="2">
    <citation type="submission" date="2017-06" db="EMBL/GenBank/DDBJ databases">
        <title>WGS assembly of Brachypodium distachyon.</title>
        <authorList>
            <consortium name="The International Brachypodium Initiative"/>
            <person name="Lucas S."/>
            <person name="Harmon-Smith M."/>
            <person name="Lail K."/>
            <person name="Tice H."/>
            <person name="Grimwood J."/>
            <person name="Bruce D."/>
            <person name="Barry K."/>
            <person name="Shu S."/>
            <person name="Lindquist E."/>
            <person name="Wang M."/>
            <person name="Pitluck S."/>
            <person name="Vogel J.P."/>
            <person name="Garvin D.F."/>
            <person name="Mockler T.C."/>
            <person name="Schmutz J."/>
            <person name="Rokhsar D."/>
            <person name="Bevan M.W."/>
        </authorList>
    </citation>
    <scope>NUCLEOTIDE SEQUENCE</scope>
    <source>
        <strain evidence="4">Bd21</strain>
    </source>
</reference>
<evidence type="ECO:0000313" key="5">
    <source>
        <dbReference type="EnsemblPlants" id="KQJ84494"/>
    </source>
</evidence>
<sequence>MAPPPPQTEFVEVRCAGCGETLEVERGLTEFACPDCGTQQALPPELMPPPRPRRALPIPGRGSSAAVPVPVPVPAPAPAHMPCGGCGSLLSVPAGLGRFPCPLCRVELVVDGGRLRLYLASPAAATVSVVALPPAGVALTSPYTHQQPEAQAQNYDNPMHSEQTPAQCPSQSVHREEKSSSFRKDTRVTIYSRLAQKVPPGHSVQREKSHIEPLNKTAVRSSTRNSRLQAGTESIGPQKVPPEPSIQESSGAQALDLPPSYSVRRDHTQGHHLDIAKHLQQTNDVSSIMEHEKIDHLNQAMNVEPAQAEDQCNRFGWNSKRKRRNKSTSGYQNRKNKGLTRSPNAGLPVRRSKRLTKQTEHPIDDEPAQQTAASPNAYNSVLPDIDRIIANLCPSSLHPHQMPQASSSESDNVDAAILPALSNHGISQPEQLPPCYSQLYPAEVRGTRQLDKSGEQVKRQSPEVLRQVMHVQHSFIQESAHGGHLFLGSDKKSSGKRNGRRATRLIEPRMEVDRPVLIPNNIDNWDVSPPCPKAASTISILMKQKYPGSTYLPVDQHCDVPPNGEVVHHWHQYPPETRAAILYEFLQRYKWAPGKEAECLKLFERRAVRQFAGLLCEEKRRVRAELASLQKAKETSGIHRSNRHTRSDEEDTREEPEDQQRTEKSEDENPLKWKPFPPAWMYPNWWEKLCEHWAKEEVLMMSLQNRKNRFTAGRAHHTTGSRSIAMHRQLMVMENGGKLVSELEVFNKTHKLNGGTGEFISEKAKRTVEGFKKRIEEAGDKQIDPHLAWAQEVGGRSHGRYYGLTGIIDKAKIDELAKSMPGCFGKRGQQQKFSQEQVQQMINQSLQGLNETWESKFKSLEQSMRGAPLVGVDPEYSPGSSAAGGDIQEHPSTHQDASHSQHGEGRQPARHEDDDEEAEVVSTSD</sequence>
<dbReference type="OrthoDB" id="629495at2759"/>
<feature type="region of interest" description="Disordered" evidence="1">
    <location>
        <begin position="312"/>
        <end position="376"/>
    </location>
</feature>
<dbReference type="InterPro" id="IPR057024">
    <property type="entry name" value="Znr_FGT1_1"/>
</dbReference>
<feature type="compositionally biased region" description="Basic and acidic residues" evidence="1">
    <location>
        <begin position="173"/>
        <end position="187"/>
    </location>
</feature>
<dbReference type="Proteomes" id="UP000008810">
    <property type="component" value="Chromosome 5"/>
</dbReference>
<dbReference type="GeneID" id="100830790"/>
<gene>
    <name evidence="5" type="primary">LOC100830790</name>
    <name evidence="4" type="ORF">BRADI_5g21215v3</name>
</gene>
<feature type="domain" description="FORGETTER1 second zinc ribbon" evidence="3">
    <location>
        <begin position="79"/>
        <end position="112"/>
    </location>
</feature>
<dbReference type="PANTHER" id="PTHR33411">
    <property type="entry name" value="OS08G0392500 PROTEIN"/>
    <property type="match status" value="1"/>
</dbReference>
<feature type="compositionally biased region" description="Basic and acidic residues" evidence="1">
    <location>
        <begin position="204"/>
        <end position="213"/>
    </location>
</feature>
<feature type="compositionally biased region" description="Basic and acidic residues" evidence="1">
    <location>
        <begin position="887"/>
        <end position="912"/>
    </location>
</feature>
<feature type="domain" description="FORGETTER1 first zinc ribbon" evidence="2">
    <location>
        <begin position="11"/>
        <end position="45"/>
    </location>
</feature>
<proteinExistence type="predicted"/>
<protein>
    <submittedName>
        <fullName evidence="4 5">Uncharacterized protein</fullName>
    </submittedName>
</protein>
<dbReference type="Pfam" id="PF03004">
    <property type="entry name" value="Transposase_24"/>
    <property type="match status" value="1"/>
</dbReference>
<dbReference type="PANTHER" id="PTHR33411:SF10">
    <property type="entry name" value="OS08G0392500 PROTEIN"/>
    <property type="match status" value="1"/>
</dbReference>
<feature type="region of interest" description="Disordered" evidence="1">
    <location>
        <begin position="868"/>
        <end position="925"/>
    </location>
</feature>
<dbReference type="Pfam" id="PF23548">
    <property type="entry name" value="Zn_ribbon_FGT1_2"/>
    <property type="match status" value="1"/>
</dbReference>
<evidence type="ECO:0000259" key="3">
    <source>
        <dbReference type="Pfam" id="PF23548"/>
    </source>
</evidence>
<feature type="compositionally biased region" description="Polar residues" evidence="1">
    <location>
        <begin position="218"/>
        <end position="232"/>
    </location>
</feature>
<organism evidence="4">
    <name type="scientific">Brachypodium distachyon</name>
    <name type="common">Purple false brome</name>
    <name type="synonym">Trachynia distachya</name>
    <dbReference type="NCBI Taxonomy" id="15368"/>
    <lineage>
        <taxon>Eukaryota</taxon>
        <taxon>Viridiplantae</taxon>
        <taxon>Streptophyta</taxon>
        <taxon>Embryophyta</taxon>
        <taxon>Tracheophyta</taxon>
        <taxon>Spermatophyta</taxon>
        <taxon>Magnoliopsida</taxon>
        <taxon>Liliopsida</taxon>
        <taxon>Poales</taxon>
        <taxon>Poaceae</taxon>
        <taxon>BOP clade</taxon>
        <taxon>Pooideae</taxon>
        <taxon>Stipodae</taxon>
        <taxon>Brachypodieae</taxon>
        <taxon>Brachypodium</taxon>
    </lineage>
</organism>
<evidence type="ECO:0000259" key="2">
    <source>
        <dbReference type="Pfam" id="PF23547"/>
    </source>
</evidence>
<reference evidence="4 5" key="1">
    <citation type="journal article" date="2010" name="Nature">
        <title>Genome sequencing and analysis of the model grass Brachypodium distachyon.</title>
        <authorList>
            <consortium name="International Brachypodium Initiative"/>
        </authorList>
    </citation>
    <scope>NUCLEOTIDE SEQUENCE [LARGE SCALE GENOMIC DNA]</scope>
    <source>
        <strain evidence="4 5">Bd21</strain>
    </source>
</reference>
<dbReference type="Pfam" id="PF23547">
    <property type="entry name" value="Zn_ribbon_FGT1_1"/>
    <property type="match status" value="1"/>
</dbReference>
<accession>A0A0Q3E9D2</accession>
<evidence type="ECO:0000256" key="1">
    <source>
        <dbReference type="SAM" id="MobiDB-lite"/>
    </source>
</evidence>
<feature type="region of interest" description="Disordered" evidence="1">
    <location>
        <begin position="630"/>
        <end position="673"/>
    </location>
</feature>
<feature type="compositionally biased region" description="Basic and acidic residues" evidence="1">
    <location>
        <begin position="658"/>
        <end position="671"/>
    </location>
</feature>